<gene>
    <name evidence="1" type="ORF">EWV54_14845</name>
</gene>
<sequence>MGCDPPNPPDIGGGQVGKWGSGEVGKWGSCLITLSPQNPITLSPDDRRPTAKVILPFAEIGLLKGFLCLIFEPF</sequence>
<proteinExistence type="predicted"/>
<protein>
    <submittedName>
        <fullName evidence="1">Uncharacterized protein</fullName>
    </submittedName>
</protein>
<organism evidence="1 2">
    <name type="scientific">Microcystis novacekii Mn_MB_F_20050700_S1D</name>
    <dbReference type="NCBI Taxonomy" id="2486266"/>
    <lineage>
        <taxon>Bacteria</taxon>
        <taxon>Bacillati</taxon>
        <taxon>Cyanobacteriota</taxon>
        <taxon>Cyanophyceae</taxon>
        <taxon>Oscillatoriophycideae</taxon>
        <taxon>Chroococcales</taxon>
        <taxon>Microcystaceae</taxon>
        <taxon>Microcystis</taxon>
    </lineage>
</organism>
<dbReference type="EMBL" id="SFAV01000199">
    <property type="protein sequence ID" value="TRU86128.1"/>
    <property type="molecule type" value="Genomic_DNA"/>
</dbReference>
<reference evidence="1 2" key="1">
    <citation type="submission" date="2019-01" db="EMBL/GenBank/DDBJ databases">
        <title>Coherence of Microcystis species and biogeography revealed through population genomics.</title>
        <authorList>
            <person name="Perez-Carrascal O.M."/>
            <person name="Terrat Y."/>
            <person name="Giani A."/>
            <person name="Fortin N."/>
            <person name="Tromas N."/>
            <person name="Shapiro B.J."/>
        </authorList>
    </citation>
    <scope>NUCLEOTIDE SEQUENCE [LARGE SCALE GENOMIC DNA]</scope>
    <source>
        <strain evidence="1">Mn_MB_F_20050700_S1D</strain>
    </source>
</reference>
<evidence type="ECO:0000313" key="2">
    <source>
        <dbReference type="Proteomes" id="UP000319191"/>
    </source>
</evidence>
<name>A0A552IRL5_9CHRO</name>
<dbReference type="AlphaFoldDB" id="A0A552IRL5"/>
<accession>A0A552IRL5</accession>
<dbReference type="Proteomes" id="UP000319191">
    <property type="component" value="Unassembled WGS sequence"/>
</dbReference>
<evidence type="ECO:0000313" key="1">
    <source>
        <dbReference type="EMBL" id="TRU86128.1"/>
    </source>
</evidence>
<comment type="caution">
    <text evidence="1">The sequence shown here is derived from an EMBL/GenBank/DDBJ whole genome shotgun (WGS) entry which is preliminary data.</text>
</comment>